<evidence type="ECO:0000313" key="2">
    <source>
        <dbReference type="EMBL" id="MEY8245711.1"/>
    </source>
</evidence>
<dbReference type="EMBL" id="JBCLPP010000022">
    <property type="protein sequence ID" value="MEY8245711.1"/>
    <property type="molecule type" value="Genomic_DNA"/>
</dbReference>
<reference evidence="2 3" key="1">
    <citation type="submission" date="2024-03" db="EMBL/GenBank/DDBJ databases">
        <title>Mouse gut bacterial collection (mGBC) of GemPharmatech.</title>
        <authorList>
            <person name="He Y."/>
            <person name="Dong L."/>
            <person name="Wu D."/>
            <person name="Gao X."/>
            <person name="Lin Z."/>
        </authorList>
    </citation>
    <scope>NUCLEOTIDE SEQUENCE [LARGE SCALE GENOMIC DNA]</scope>
    <source>
        <strain evidence="2 3">54-13</strain>
    </source>
</reference>
<sequence length="414" mass="45946">MNRTKRIIGILSAVIIACGSVFAQGPMTPYSRYGYGILNDNATSAQRAMGGVGYAMSSGRQINVMNPASYAAMDSLTFLFDMGITGTALWSTEGEESGKDFGGGLDYVTIQFPICKNVGMSAGLLPYTSVGYSFGSKIDNGSSSRSGNGGLNQVYVGVGASPLKGLSVGANISYLFGTNINDTYVVTSAGSTTLFERVVQVRDYHLQFGIQYAYNINRDNKLTAGLTFSPKKTLLGHAWGVNYDVSSDTEPDTIGYMSMRNNFSLPDTWGFGLNYQWRDRLMLEADFTYQNWKDAKYTLVEDPDRMQEFNNRWKFALGGQFTPRPRGNYAQRINYRLGGYYSNDYLKIGDNSLREYGLSLGFGLPAPGSKTVINLGFEWKHRQANPNPLIKENYFNITLGINFNELWFYQPKIH</sequence>
<comment type="caution">
    <text evidence="2">The sequence shown here is derived from an EMBL/GenBank/DDBJ whole genome shotgun (WGS) entry which is preliminary data.</text>
</comment>
<dbReference type="SUPFAM" id="SSF56935">
    <property type="entry name" value="Porins"/>
    <property type="match status" value="1"/>
</dbReference>
<name>A0ABV4CWI2_9BACT</name>
<evidence type="ECO:0000313" key="3">
    <source>
        <dbReference type="Proteomes" id="UP001565200"/>
    </source>
</evidence>
<evidence type="ECO:0008006" key="4">
    <source>
        <dbReference type="Google" id="ProtNLM"/>
    </source>
</evidence>
<protein>
    <recommendedName>
        <fullName evidence="4">Long-chain fatty acid transport protein</fullName>
    </recommendedName>
</protein>
<dbReference type="Gene3D" id="2.40.160.60">
    <property type="entry name" value="Outer membrane protein transport protein (OMPP1/FadL/TodX)"/>
    <property type="match status" value="1"/>
</dbReference>
<evidence type="ECO:0000256" key="1">
    <source>
        <dbReference type="SAM" id="SignalP"/>
    </source>
</evidence>
<dbReference type="PROSITE" id="PS51257">
    <property type="entry name" value="PROKAR_LIPOPROTEIN"/>
    <property type="match status" value="1"/>
</dbReference>
<keyword evidence="3" id="KW-1185">Reference proteome</keyword>
<keyword evidence="1" id="KW-0732">Signal</keyword>
<dbReference type="RefSeq" id="WP_121698052.1">
    <property type="nucleotide sequence ID" value="NZ_JBCLPP010000022.1"/>
</dbReference>
<feature type="chain" id="PRO_5045925463" description="Long-chain fatty acid transport protein" evidence="1">
    <location>
        <begin position="24"/>
        <end position="414"/>
    </location>
</feature>
<gene>
    <name evidence="2" type="ORF">AAK873_08820</name>
</gene>
<feature type="signal peptide" evidence="1">
    <location>
        <begin position="1"/>
        <end position="23"/>
    </location>
</feature>
<organism evidence="2 3">
    <name type="scientific">Heminiphilus faecis</name>
    <dbReference type="NCBI Taxonomy" id="2601703"/>
    <lineage>
        <taxon>Bacteria</taxon>
        <taxon>Pseudomonadati</taxon>
        <taxon>Bacteroidota</taxon>
        <taxon>Bacteroidia</taxon>
        <taxon>Bacteroidales</taxon>
        <taxon>Muribaculaceae</taxon>
        <taxon>Heminiphilus</taxon>
    </lineage>
</organism>
<accession>A0ABV4CWI2</accession>
<dbReference type="Proteomes" id="UP001565200">
    <property type="component" value="Unassembled WGS sequence"/>
</dbReference>
<proteinExistence type="predicted"/>